<gene>
    <name evidence="1" type="ORF">AUK05_01310</name>
</gene>
<evidence type="ECO:0000313" key="1">
    <source>
        <dbReference type="EMBL" id="OIP87415.1"/>
    </source>
</evidence>
<accession>A0A1J5I2Q2</accession>
<sequence>MINVENKNKFYDVNSSPVGDIEKVFREEAKVDDVRRRIVKADKYSEKRIEQDEWGWNEHSDAERVATINAFELAKNGSNMVVWISPEGGSYKEGRLNIYLPFFKNNEWNLQGYGIPLLKNQDESLNLGKELVGKNGKCIGNIEELRRQPIGFKIDNQEKWLEECQKLMPDFNNLWEFIENSGEQKQKEKVLEAVLYAKDRAQGNNILFETIMARQGFLINAVGGHGTAYGIEKVYNFKIEMINSQPFTELQRVNGKLVCPVCGEEVGEGVSICPKCKINLK</sequence>
<comment type="caution">
    <text evidence="1">The sequence shown here is derived from an EMBL/GenBank/DDBJ whole genome shotgun (WGS) entry which is preliminary data.</text>
</comment>
<protein>
    <submittedName>
        <fullName evidence="1">Uncharacterized protein</fullName>
    </submittedName>
</protein>
<proteinExistence type="predicted"/>
<reference evidence="1 2" key="1">
    <citation type="journal article" date="2016" name="Environ. Microbiol.">
        <title>Genomic resolution of a cold subsurface aquifer community provides metabolic insights for novel microbes adapted to high CO concentrations.</title>
        <authorList>
            <person name="Probst A.J."/>
            <person name="Castelle C.J."/>
            <person name="Singh A."/>
            <person name="Brown C.T."/>
            <person name="Anantharaman K."/>
            <person name="Sharon I."/>
            <person name="Hug L.A."/>
            <person name="Burstein D."/>
            <person name="Emerson J.B."/>
            <person name="Thomas B.C."/>
            <person name="Banfield J.F."/>
        </authorList>
    </citation>
    <scope>NUCLEOTIDE SEQUENCE [LARGE SCALE GENOMIC DNA]</scope>
    <source>
        <strain evidence="1">CG2_30_35_20</strain>
    </source>
</reference>
<dbReference type="AlphaFoldDB" id="A0A1J5I2Q2"/>
<dbReference type="EMBL" id="MNZO01000019">
    <property type="protein sequence ID" value="OIP87415.1"/>
    <property type="molecule type" value="Genomic_DNA"/>
</dbReference>
<name>A0A1J5I2Q2_9BACT</name>
<organism evidence="1 2">
    <name type="scientific">Candidatus Shapirobacteria bacterium CG2_30_35_20</name>
    <dbReference type="NCBI Taxonomy" id="1805376"/>
    <lineage>
        <taxon>Bacteria</taxon>
        <taxon>Candidatus Shapironibacteriota</taxon>
    </lineage>
</organism>
<evidence type="ECO:0000313" key="2">
    <source>
        <dbReference type="Proteomes" id="UP000182344"/>
    </source>
</evidence>
<dbReference type="STRING" id="1805376.AUK05_01310"/>
<dbReference type="Proteomes" id="UP000182344">
    <property type="component" value="Unassembled WGS sequence"/>
</dbReference>